<organism evidence="2 3">
    <name type="scientific">Luteococcus sanguinis</name>
    <dbReference type="NCBI Taxonomy" id="174038"/>
    <lineage>
        <taxon>Bacteria</taxon>
        <taxon>Bacillati</taxon>
        <taxon>Actinomycetota</taxon>
        <taxon>Actinomycetes</taxon>
        <taxon>Propionibacteriales</taxon>
        <taxon>Propionibacteriaceae</taxon>
        <taxon>Luteococcus</taxon>
    </lineage>
</organism>
<keyword evidence="3" id="KW-1185">Reference proteome</keyword>
<sequence>MAFQQRETRPLAEPAVITDARLSRSEDISRREIRYLVTMAFRTACFGIIFLVPGWWKLVVVAGAAILPPIAVVLGNAQDNRSLPMARPEEPQQVMPQLTAGQEVISGEFTEVDRG</sequence>
<dbReference type="Proteomes" id="UP001596266">
    <property type="component" value="Unassembled WGS sequence"/>
</dbReference>
<dbReference type="InterPro" id="IPR021449">
    <property type="entry name" value="DUF3099"/>
</dbReference>
<evidence type="ECO:0000313" key="3">
    <source>
        <dbReference type="Proteomes" id="UP001596266"/>
    </source>
</evidence>
<accession>A0ABW1X0T4</accession>
<comment type="caution">
    <text evidence="2">The sequence shown here is derived from an EMBL/GenBank/DDBJ whole genome shotgun (WGS) entry which is preliminary data.</text>
</comment>
<dbReference type="RefSeq" id="WP_343884426.1">
    <property type="nucleotide sequence ID" value="NZ_BAAAKI010000002.1"/>
</dbReference>
<feature type="transmembrane region" description="Helical" evidence="1">
    <location>
        <begin position="58"/>
        <end position="77"/>
    </location>
</feature>
<evidence type="ECO:0000256" key="1">
    <source>
        <dbReference type="SAM" id="Phobius"/>
    </source>
</evidence>
<keyword evidence="1" id="KW-0472">Membrane</keyword>
<dbReference type="Pfam" id="PF11298">
    <property type="entry name" value="DUF3099"/>
    <property type="match status" value="1"/>
</dbReference>
<protein>
    <submittedName>
        <fullName evidence="2">DUF3099 domain-containing protein</fullName>
    </submittedName>
</protein>
<dbReference type="EMBL" id="JBHSUA010000007">
    <property type="protein sequence ID" value="MFC6395727.1"/>
    <property type="molecule type" value="Genomic_DNA"/>
</dbReference>
<name>A0ABW1X0T4_9ACTN</name>
<keyword evidence="1" id="KW-1133">Transmembrane helix</keyword>
<keyword evidence="1" id="KW-0812">Transmembrane</keyword>
<feature type="transmembrane region" description="Helical" evidence="1">
    <location>
        <begin position="33"/>
        <end position="52"/>
    </location>
</feature>
<reference evidence="3" key="1">
    <citation type="journal article" date="2019" name="Int. J. Syst. Evol. Microbiol.">
        <title>The Global Catalogue of Microorganisms (GCM) 10K type strain sequencing project: providing services to taxonomists for standard genome sequencing and annotation.</title>
        <authorList>
            <consortium name="The Broad Institute Genomics Platform"/>
            <consortium name="The Broad Institute Genome Sequencing Center for Infectious Disease"/>
            <person name="Wu L."/>
            <person name="Ma J."/>
        </authorList>
    </citation>
    <scope>NUCLEOTIDE SEQUENCE [LARGE SCALE GENOMIC DNA]</scope>
    <source>
        <strain evidence="3">CGMCC 1.15277</strain>
    </source>
</reference>
<proteinExistence type="predicted"/>
<gene>
    <name evidence="2" type="ORF">ACFP57_01785</name>
</gene>
<evidence type="ECO:0000313" key="2">
    <source>
        <dbReference type="EMBL" id="MFC6395727.1"/>
    </source>
</evidence>